<evidence type="ECO:0000313" key="2">
    <source>
        <dbReference type="Proteomes" id="UP000309997"/>
    </source>
</evidence>
<dbReference type="Proteomes" id="UP000309997">
    <property type="component" value="Unassembled WGS sequence"/>
</dbReference>
<dbReference type="EMBL" id="RCHU02000016">
    <property type="protein sequence ID" value="KAL3569487.1"/>
    <property type="molecule type" value="Genomic_DNA"/>
</dbReference>
<keyword evidence="2" id="KW-1185">Reference proteome</keyword>
<name>A0ACC4ATC2_POPAL</name>
<comment type="caution">
    <text evidence="1">The sequence shown here is derived from an EMBL/GenBank/DDBJ whole genome shotgun (WGS) entry which is preliminary data.</text>
</comment>
<accession>A0ACC4ATC2</accession>
<gene>
    <name evidence="1" type="ORF">D5086_029377</name>
</gene>
<organism evidence="1 2">
    <name type="scientific">Populus alba</name>
    <name type="common">White poplar</name>
    <dbReference type="NCBI Taxonomy" id="43335"/>
    <lineage>
        <taxon>Eukaryota</taxon>
        <taxon>Viridiplantae</taxon>
        <taxon>Streptophyta</taxon>
        <taxon>Embryophyta</taxon>
        <taxon>Tracheophyta</taxon>
        <taxon>Spermatophyta</taxon>
        <taxon>Magnoliopsida</taxon>
        <taxon>eudicotyledons</taxon>
        <taxon>Gunneridae</taxon>
        <taxon>Pentapetalae</taxon>
        <taxon>rosids</taxon>
        <taxon>fabids</taxon>
        <taxon>Malpighiales</taxon>
        <taxon>Salicaceae</taxon>
        <taxon>Saliceae</taxon>
        <taxon>Populus</taxon>
    </lineage>
</organism>
<reference evidence="1 2" key="1">
    <citation type="journal article" date="2024" name="Plant Biotechnol. J.">
        <title>Genome and CRISPR/Cas9 system of a widespread forest tree (Populus alba) in the world.</title>
        <authorList>
            <person name="Liu Y.J."/>
            <person name="Jiang P.F."/>
            <person name="Han X.M."/>
            <person name="Li X.Y."/>
            <person name="Wang H.M."/>
            <person name="Wang Y.J."/>
            <person name="Wang X.X."/>
            <person name="Zeng Q.Y."/>
        </authorList>
    </citation>
    <scope>NUCLEOTIDE SEQUENCE [LARGE SCALE GENOMIC DNA]</scope>
    <source>
        <strain evidence="2">cv. PAL-ZL1</strain>
    </source>
</reference>
<sequence>MAPPSCLNRPCDLNGSDSSLSSICSQVSQMLGHTLSRWSQTPVLNIWYQQLLAQAYEIITPQHDHGNFSAKKMDPHSVLQDNNGNSILSNKL</sequence>
<protein>
    <submittedName>
        <fullName evidence="1">Uncharacterized protein</fullName>
    </submittedName>
</protein>
<proteinExistence type="predicted"/>
<evidence type="ECO:0000313" key="1">
    <source>
        <dbReference type="EMBL" id="KAL3569487.1"/>
    </source>
</evidence>